<sequence length="198" mass="22443">MSNVNFFTNPSRQATRRTQGSPFAWKTETIGAAGNMLKEGLHWVSKEKWDLRSLPQSLHAFQDWGHLPILHPTIVTTITIILPLSIRSIDRRIELSSDPLSPSSGVTLRQVMVALHKAMTAEITPDDLQKIAEDGALEMCQFAMEQRGEISNGGDGSRFIMRYCDTTWIDWAIIVKSLERPYQGPNNTRPWEVDYICE</sequence>
<protein>
    <submittedName>
        <fullName evidence="2">Uncharacterized protein</fullName>
    </submittedName>
</protein>
<organism evidence="2 3">
    <name type="scientific">Psilocybe cf. subviscida</name>
    <dbReference type="NCBI Taxonomy" id="2480587"/>
    <lineage>
        <taxon>Eukaryota</taxon>
        <taxon>Fungi</taxon>
        <taxon>Dikarya</taxon>
        <taxon>Basidiomycota</taxon>
        <taxon>Agaricomycotina</taxon>
        <taxon>Agaricomycetes</taxon>
        <taxon>Agaricomycetidae</taxon>
        <taxon>Agaricales</taxon>
        <taxon>Agaricineae</taxon>
        <taxon>Strophariaceae</taxon>
        <taxon>Psilocybe</taxon>
    </lineage>
</organism>
<proteinExistence type="predicted"/>
<comment type="caution">
    <text evidence="2">The sequence shown here is derived from an EMBL/GenBank/DDBJ whole genome shotgun (WGS) entry which is preliminary data.</text>
</comment>
<evidence type="ECO:0000256" key="1">
    <source>
        <dbReference type="SAM" id="MobiDB-lite"/>
    </source>
</evidence>
<dbReference type="Proteomes" id="UP000567179">
    <property type="component" value="Unassembled WGS sequence"/>
</dbReference>
<name>A0A8H5BI44_9AGAR</name>
<reference evidence="2 3" key="1">
    <citation type="journal article" date="2020" name="ISME J.">
        <title>Uncovering the hidden diversity of litter-decomposition mechanisms in mushroom-forming fungi.</title>
        <authorList>
            <person name="Floudas D."/>
            <person name="Bentzer J."/>
            <person name="Ahren D."/>
            <person name="Johansson T."/>
            <person name="Persson P."/>
            <person name="Tunlid A."/>
        </authorList>
    </citation>
    <scope>NUCLEOTIDE SEQUENCE [LARGE SCALE GENOMIC DNA]</scope>
    <source>
        <strain evidence="2 3">CBS 101986</strain>
    </source>
</reference>
<gene>
    <name evidence="2" type="ORF">D9619_012864</name>
</gene>
<keyword evidence="3" id="KW-1185">Reference proteome</keyword>
<dbReference type="EMBL" id="JAACJJ010000017">
    <property type="protein sequence ID" value="KAF5323685.1"/>
    <property type="molecule type" value="Genomic_DNA"/>
</dbReference>
<evidence type="ECO:0000313" key="3">
    <source>
        <dbReference type="Proteomes" id="UP000567179"/>
    </source>
</evidence>
<evidence type="ECO:0000313" key="2">
    <source>
        <dbReference type="EMBL" id="KAF5323685.1"/>
    </source>
</evidence>
<dbReference type="AlphaFoldDB" id="A0A8H5BI44"/>
<feature type="region of interest" description="Disordered" evidence="1">
    <location>
        <begin position="1"/>
        <end position="20"/>
    </location>
</feature>
<accession>A0A8H5BI44</accession>